<dbReference type="PANTHER" id="PTHR33993:SF14">
    <property type="entry name" value="GB|AAF24581.1"/>
    <property type="match status" value="1"/>
</dbReference>
<dbReference type="SUPFAM" id="SSF54593">
    <property type="entry name" value="Glyoxalase/Bleomycin resistance protein/Dihydroxybiphenyl dioxygenase"/>
    <property type="match status" value="2"/>
</dbReference>
<dbReference type="InterPro" id="IPR029068">
    <property type="entry name" value="Glyas_Bleomycin-R_OHBP_Dase"/>
</dbReference>
<dbReference type="InterPro" id="IPR052164">
    <property type="entry name" value="Anthracycline_SecMetBiosynth"/>
</dbReference>
<dbReference type="InterPro" id="IPR037523">
    <property type="entry name" value="VOC_core"/>
</dbReference>
<sequence length="254" mass="26831">MINPEGSPIWYELMTTDADGAQKFYADVVGWNIAPSGMEGAGDYHILTAPDGQGLAGLMTLPLGASMKPGWFCYIGVQDVDATAEKIKSLGGSVHMGPQDIPGVGRSAMVADPQGMMFYIMRGDSQQESQAFHVTAPGHCGWHELATSNHKAALAFYGEVFDWENNETMPMGAMGDYCFIDHAGQRIGAMMTAGAGWTTRSTYYFNVPSIDAAVPKITGGGGTVTMGPHEVPGGMHIVMCIDPQGAAFALVGGK</sequence>
<feature type="domain" description="VOC" evidence="1">
    <location>
        <begin position="7"/>
        <end position="123"/>
    </location>
</feature>
<dbReference type="Gene3D" id="3.10.180.10">
    <property type="entry name" value="2,3-Dihydroxybiphenyl 1,2-Dioxygenase, domain 1"/>
    <property type="match status" value="2"/>
</dbReference>
<organism evidence="2 3">
    <name type="scientific">Sphingomonas glacialis</name>
    <dbReference type="NCBI Taxonomy" id="658225"/>
    <lineage>
        <taxon>Bacteria</taxon>
        <taxon>Pseudomonadati</taxon>
        <taxon>Pseudomonadota</taxon>
        <taxon>Alphaproteobacteria</taxon>
        <taxon>Sphingomonadales</taxon>
        <taxon>Sphingomonadaceae</taxon>
        <taxon>Sphingomonas</taxon>
    </lineage>
</organism>
<dbReference type="PANTHER" id="PTHR33993">
    <property type="entry name" value="GLYOXALASE-RELATED"/>
    <property type="match status" value="1"/>
</dbReference>
<evidence type="ECO:0000313" key="3">
    <source>
        <dbReference type="Proteomes" id="UP000652430"/>
    </source>
</evidence>
<reference evidence="3" key="1">
    <citation type="journal article" date="2019" name="Int. J. Syst. Evol. Microbiol.">
        <title>The Global Catalogue of Microorganisms (GCM) 10K type strain sequencing project: providing services to taxonomists for standard genome sequencing and annotation.</title>
        <authorList>
            <consortium name="The Broad Institute Genomics Platform"/>
            <consortium name="The Broad Institute Genome Sequencing Center for Infectious Disease"/>
            <person name="Wu L."/>
            <person name="Ma J."/>
        </authorList>
    </citation>
    <scope>NUCLEOTIDE SEQUENCE [LARGE SCALE GENOMIC DNA]</scope>
    <source>
        <strain evidence="3">CGMCC 1.8957</strain>
    </source>
</reference>
<feature type="domain" description="VOC" evidence="1">
    <location>
        <begin position="136"/>
        <end position="253"/>
    </location>
</feature>
<comment type="caution">
    <text evidence="2">The sequence shown here is derived from an EMBL/GenBank/DDBJ whole genome shotgun (WGS) entry which is preliminary data.</text>
</comment>
<proteinExistence type="predicted"/>
<evidence type="ECO:0000313" key="2">
    <source>
        <dbReference type="EMBL" id="GHH25071.1"/>
    </source>
</evidence>
<dbReference type="Pfam" id="PF00903">
    <property type="entry name" value="Glyoxalase"/>
    <property type="match status" value="2"/>
</dbReference>
<dbReference type="InterPro" id="IPR004360">
    <property type="entry name" value="Glyas_Fos-R_dOase_dom"/>
</dbReference>
<dbReference type="RefSeq" id="WP_189677574.1">
    <property type="nucleotide sequence ID" value="NZ_BNAQ01000008.1"/>
</dbReference>
<dbReference type="Proteomes" id="UP000652430">
    <property type="component" value="Unassembled WGS sequence"/>
</dbReference>
<gene>
    <name evidence="2" type="ORF">GCM10008023_37960</name>
</gene>
<dbReference type="EMBL" id="BNAQ01000008">
    <property type="protein sequence ID" value="GHH25071.1"/>
    <property type="molecule type" value="Genomic_DNA"/>
</dbReference>
<dbReference type="PROSITE" id="PS51819">
    <property type="entry name" value="VOC"/>
    <property type="match status" value="2"/>
</dbReference>
<keyword evidence="3" id="KW-1185">Reference proteome</keyword>
<evidence type="ECO:0000259" key="1">
    <source>
        <dbReference type="PROSITE" id="PS51819"/>
    </source>
</evidence>
<name>A0ABQ3LSN8_9SPHN</name>
<protein>
    <submittedName>
        <fullName evidence="2">Glyoxalase</fullName>
    </submittedName>
</protein>
<dbReference type="CDD" id="cd07247">
    <property type="entry name" value="SgaA_N_like"/>
    <property type="match status" value="2"/>
</dbReference>
<accession>A0ABQ3LSN8</accession>